<organism evidence="2 3">
    <name type="scientific">Paraburkholderia unamae</name>
    <dbReference type="NCBI Taxonomy" id="219649"/>
    <lineage>
        <taxon>Bacteria</taxon>
        <taxon>Pseudomonadati</taxon>
        <taxon>Pseudomonadota</taxon>
        <taxon>Betaproteobacteria</taxon>
        <taxon>Burkholderiales</taxon>
        <taxon>Burkholderiaceae</taxon>
        <taxon>Paraburkholderia</taxon>
    </lineage>
</organism>
<dbReference type="PROSITE" id="PS51257">
    <property type="entry name" value="PROKAR_LIPOPROTEIN"/>
    <property type="match status" value="1"/>
</dbReference>
<evidence type="ECO:0000256" key="1">
    <source>
        <dbReference type="SAM" id="SignalP"/>
    </source>
</evidence>
<comment type="caution">
    <text evidence="2">The sequence shown here is derived from an EMBL/GenBank/DDBJ whole genome shotgun (WGS) entry which is preliminary data.</text>
</comment>
<dbReference type="Proteomes" id="UP000245712">
    <property type="component" value="Unassembled WGS sequence"/>
</dbReference>
<dbReference type="RefSeq" id="WP_116614944.1">
    <property type="nucleotide sequence ID" value="NZ_QEOB01000042.1"/>
</dbReference>
<feature type="signal peptide" evidence="1">
    <location>
        <begin position="1"/>
        <end position="19"/>
    </location>
</feature>
<evidence type="ECO:0000313" key="3">
    <source>
        <dbReference type="Proteomes" id="UP000245712"/>
    </source>
</evidence>
<gene>
    <name evidence="2" type="ORF">C7402_1423</name>
</gene>
<accession>A0ABX5KAJ0</accession>
<protein>
    <recommendedName>
        <fullName evidence="4">Lipoprotein</fullName>
    </recommendedName>
</protein>
<evidence type="ECO:0008006" key="4">
    <source>
        <dbReference type="Google" id="ProtNLM"/>
    </source>
</evidence>
<keyword evidence="3" id="KW-1185">Reference proteome</keyword>
<sequence length="156" mass="15050">MRFYAALAASAVASVALLAGCSGSAPTVPTLTFPQQVAIACGAANGEIAILKGDGVFTGGAADTLTKTVQPAVDKVCAAGATITTANLQNVVNVTLPLVKTFIDASSLSQDKKNAADAAIDSGVLAFNVAISLAPAATATAASGTAAASTPVAASQ</sequence>
<proteinExistence type="predicted"/>
<feature type="chain" id="PRO_5045186499" description="Lipoprotein" evidence="1">
    <location>
        <begin position="20"/>
        <end position="156"/>
    </location>
</feature>
<reference evidence="2 3" key="1">
    <citation type="submission" date="2018-05" db="EMBL/GenBank/DDBJ databases">
        <title>Genomic Encyclopedia of Type Strains, Phase IV (KMG-V): Genome sequencing to study the core and pangenomes of soil and plant-associated prokaryotes.</title>
        <authorList>
            <person name="Whitman W."/>
        </authorList>
    </citation>
    <scope>NUCLEOTIDE SEQUENCE [LARGE SCALE GENOMIC DNA]</scope>
    <source>
        <strain evidence="2 3">SCZa-39</strain>
    </source>
</reference>
<dbReference type="EMBL" id="QEOB01000042">
    <property type="protein sequence ID" value="PVX61212.1"/>
    <property type="molecule type" value="Genomic_DNA"/>
</dbReference>
<keyword evidence="1" id="KW-0732">Signal</keyword>
<name>A0ABX5KAJ0_9BURK</name>
<evidence type="ECO:0000313" key="2">
    <source>
        <dbReference type="EMBL" id="PVX61212.1"/>
    </source>
</evidence>